<dbReference type="HOGENOM" id="CLU_3178882_0_0_14"/>
<dbReference type="RefSeq" id="WP_030004988.1">
    <property type="nucleotide sequence ID" value="NC_022549.1"/>
</dbReference>
<dbReference type="AlphaFoldDB" id="U4KRW9"/>
<dbReference type="KEGG" id="abra:BN85311070"/>
<keyword evidence="2" id="KW-1185">Reference proteome</keyword>
<evidence type="ECO:0000313" key="1">
    <source>
        <dbReference type="EMBL" id="CCV66128.1"/>
    </source>
</evidence>
<gene>
    <name evidence="1" type="ORF">BN85311070</name>
</gene>
<evidence type="ECO:0000313" key="2">
    <source>
        <dbReference type="Proteomes" id="UP000032737"/>
    </source>
</evidence>
<proteinExistence type="predicted"/>
<reference evidence="1 2" key="1">
    <citation type="journal article" date="2013" name="J. Mol. Microbiol. Biotechnol.">
        <title>Analysis of the Complete Genomes of Acholeplasma brassicae , A. palmae and A. laidlawii and Their Comparison to the Obligate Parasites from ' Candidatus Phytoplasma'.</title>
        <authorList>
            <person name="Kube M."/>
            <person name="Siewert C."/>
            <person name="Migdoll A.M."/>
            <person name="Duduk B."/>
            <person name="Holz S."/>
            <person name="Rabus R."/>
            <person name="Seemuller E."/>
            <person name="Mitrovic J."/>
            <person name="Muller I."/>
            <person name="Buttner C."/>
            <person name="Reinhardt R."/>
        </authorList>
    </citation>
    <scope>NUCLEOTIDE SEQUENCE [LARGE SCALE GENOMIC DNA]</scope>
    <source>
        <strain evidence="2">0502</strain>
    </source>
</reference>
<organism evidence="1 2">
    <name type="scientific">Acholeplasma brassicae</name>
    <dbReference type="NCBI Taxonomy" id="61635"/>
    <lineage>
        <taxon>Bacteria</taxon>
        <taxon>Bacillati</taxon>
        <taxon>Mycoplasmatota</taxon>
        <taxon>Mollicutes</taxon>
        <taxon>Acholeplasmatales</taxon>
        <taxon>Acholeplasmataceae</taxon>
        <taxon>Acholeplasma</taxon>
    </lineage>
</organism>
<dbReference type="EMBL" id="FO681348">
    <property type="protein sequence ID" value="CCV66128.1"/>
    <property type="molecule type" value="Genomic_DNA"/>
</dbReference>
<dbReference type="Proteomes" id="UP000032737">
    <property type="component" value="Chromosome"/>
</dbReference>
<dbReference type="STRING" id="61635.BN85311070"/>
<sequence length="46" mass="5258">MILKLKLEIKQIIEELYHLDNVVVEEPKRGNADIAVPLFAIAKTLK</sequence>
<protein>
    <submittedName>
        <fullName evidence="1">Uncharacterized protein</fullName>
    </submittedName>
</protein>
<accession>U4KRW9</accession>
<name>U4KRW9_9MOLU</name>